<evidence type="ECO:0000313" key="2">
    <source>
        <dbReference type="Proteomes" id="UP000050317"/>
    </source>
</evidence>
<evidence type="ECO:0000313" key="1">
    <source>
        <dbReference type="EMBL" id="KPZ12532.1"/>
    </source>
</evidence>
<dbReference type="AlphaFoldDB" id="A0A0Q0ENS4"/>
<proteinExistence type="predicted"/>
<gene>
    <name evidence="1" type="ORF">ALO40_02568</name>
</gene>
<reference evidence="1 2" key="1">
    <citation type="submission" date="2015-09" db="EMBL/GenBank/DDBJ databases">
        <title>Genome announcement of multiple Pseudomonas syringae strains.</title>
        <authorList>
            <person name="Thakur S."/>
            <person name="Wang P.W."/>
            <person name="Gong Y."/>
            <person name="Weir B.S."/>
            <person name="Guttman D.S."/>
        </authorList>
    </citation>
    <scope>NUCLEOTIDE SEQUENCE [LARGE SCALE GENOMIC DNA]</scope>
    <source>
        <strain evidence="1 2">ICMP3963</strain>
    </source>
</reference>
<sequence>MAQIALFHMNNTRLQKRHKASFFGGISEKPLKIKSILDPIF</sequence>
<dbReference type="Proteomes" id="UP000050317">
    <property type="component" value="Unassembled WGS sequence"/>
</dbReference>
<protein>
    <submittedName>
        <fullName evidence="1">Uncharacterized protein</fullName>
    </submittedName>
</protein>
<name>A0A0Q0ENS4_9PSED</name>
<comment type="caution">
    <text evidence="1">The sequence shown here is derived from an EMBL/GenBank/DDBJ whole genome shotgun (WGS) entry which is preliminary data.</text>
</comment>
<accession>A0A0Q0ENS4</accession>
<dbReference type="EMBL" id="LJRR01000317">
    <property type="protein sequence ID" value="KPZ12532.1"/>
    <property type="molecule type" value="Genomic_DNA"/>
</dbReference>
<dbReference type="PATRIC" id="fig|251703.9.peg.3588"/>
<dbReference type="RefSeq" id="WP_269082294.1">
    <property type="nucleotide sequence ID" value="NZ_JYHK01000004.1"/>
</dbReference>
<organism evidence="1 2">
    <name type="scientific">Pseudomonas syringae pv. viburni</name>
    <dbReference type="NCBI Taxonomy" id="251703"/>
    <lineage>
        <taxon>Bacteria</taxon>
        <taxon>Pseudomonadati</taxon>
        <taxon>Pseudomonadota</taxon>
        <taxon>Gammaproteobacteria</taxon>
        <taxon>Pseudomonadales</taxon>
        <taxon>Pseudomonadaceae</taxon>
        <taxon>Pseudomonas</taxon>
    </lineage>
</organism>